<evidence type="ECO:0000313" key="1">
    <source>
        <dbReference type="EMBL" id="WYV99738.1"/>
    </source>
</evidence>
<protein>
    <submittedName>
        <fullName evidence="1">Uncharacterized protein</fullName>
    </submittedName>
</protein>
<reference evidence="1 2" key="1">
    <citation type="submission" date="2024-03" db="EMBL/GenBank/DDBJ databases">
        <title>Isolation and characterization of a phage collection against Pseudomonas putida.</title>
        <authorList>
            <person name="Brauer A."/>
            <person name="Rosendahl S."/>
            <person name="Kangsep A."/>
            <person name="Rikberg R."/>
            <person name="Lewanczyk A.C."/>
            <person name="Horak R."/>
            <person name="Tamman H."/>
        </authorList>
    </citation>
    <scope>NUCLEOTIDE SEQUENCE [LARGE SCALE GENOMIC DNA]</scope>
</reference>
<proteinExistence type="predicted"/>
<evidence type="ECO:0000313" key="2">
    <source>
        <dbReference type="Proteomes" id="UP001449595"/>
    </source>
</evidence>
<accession>A0AAX4N005</accession>
<gene>
    <name evidence="1" type="ORF">Roomu2_00058</name>
</gene>
<keyword evidence="2" id="KW-1185">Reference proteome</keyword>
<dbReference type="EMBL" id="PP496417">
    <property type="protein sequence ID" value="WYV99738.1"/>
    <property type="molecule type" value="Genomic_DNA"/>
</dbReference>
<name>A0AAX4N005_9CAUD</name>
<sequence>MYSIWCEWEIGQQDRVWTTKESAIKWAKEQFKNWLGAEAEMTYEECKDDGLIGFTKLEVMGE</sequence>
<dbReference type="Proteomes" id="UP001449595">
    <property type="component" value="Segment"/>
</dbReference>
<organism evidence="1 2">
    <name type="scientific">Pseudomonas phage vB_PpuM-Roomu-2</name>
    <dbReference type="NCBI Taxonomy" id="3132621"/>
    <lineage>
        <taxon>Viruses</taxon>
        <taxon>Duplodnaviria</taxon>
        <taxon>Heunggongvirae</taxon>
        <taxon>Uroviricota</taxon>
        <taxon>Caudoviricetes</taxon>
        <taxon>Vandenendeviridae</taxon>
        <taxon>Gorskivirinae</taxon>
        <taxon>Tartuvirus</taxon>
        <taxon>Tartuvirus roomu2</taxon>
    </lineage>
</organism>